<evidence type="ECO:0000259" key="2">
    <source>
        <dbReference type="PROSITE" id="PS51782"/>
    </source>
</evidence>
<dbReference type="EMBL" id="JAUHMF010000001">
    <property type="protein sequence ID" value="MDT8898223.1"/>
    <property type="molecule type" value="Genomic_DNA"/>
</dbReference>
<dbReference type="InterPro" id="IPR036779">
    <property type="entry name" value="LysM_dom_sf"/>
</dbReference>
<dbReference type="CDD" id="cd00118">
    <property type="entry name" value="LysM"/>
    <property type="match status" value="1"/>
</dbReference>
<evidence type="ECO:0000313" key="3">
    <source>
        <dbReference type="EMBL" id="MDT8898223.1"/>
    </source>
</evidence>
<feature type="compositionally biased region" description="Pro residues" evidence="1">
    <location>
        <begin position="60"/>
        <end position="70"/>
    </location>
</feature>
<dbReference type="Proteomes" id="UP001254165">
    <property type="component" value="Unassembled WGS sequence"/>
</dbReference>
<accession>A0ABU3NN00</accession>
<gene>
    <name evidence="3" type="ORF">QYE77_08075</name>
</gene>
<feature type="region of interest" description="Disordered" evidence="1">
    <location>
        <begin position="37"/>
        <end position="74"/>
    </location>
</feature>
<dbReference type="InterPro" id="IPR018392">
    <property type="entry name" value="LysM"/>
</dbReference>
<feature type="compositionally biased region" description="Low complexity" evidence="1">
    <location>
        <begin position="37"/>
        <end position="59"/>
    </location>
</feature>
<dbReference type="Gene3D" id="3.10.350.10">
    <property type="entry name" value="LysM domain"/>
    <property type="match status" value="1"/>
</dbReference>
<reference evidence="3 4" key="1">
    <citation type="submission" date="2023-07" db="EMBL/GenBank/DDBJ databases">
        <title>Novel species of Thermanaerothrix with wide hydrolytic capabilities.</title>
        <authorList>
            <person name="Zayulina K.S."/>
            <person name="Podosokorskaya O.A."/>
            <person name="Elcheninov A.G."/>
        </authorList>
    </citation>
    <scope>NUCLEOTIDE SEQUENCE [LARGE SCALE GENOMIC DNA]</scope>
    <source>
        <strain evidence="3 4">4228-RoL</strain>
    </source>
</reference>
<dbReference type="PROSITE" id="PS51257">
    <property type="entry name" value="PROKAR_LIPOPROTEIN"/>
    <property type="match status" value="1"/>
</dbReference>
<feature type="domain" description="LysM" evidence="2">
    <location>
        <begin position="72"/>
        <end position="116"/>
    </location>
</feature>
<dbReference type="Pfam" id="PF01476">
    <property type="entry name" value="LysM"/>
    <property type="match status" value="1"/>
</dbReference>
<keyword evidence="4" id="KW-1185">Reference proteome</keyword>
<evidence type="ECO:0000256" key="1">
    <source>
        <dbReference type="SAM" id="MobiDB-lite"/>
    </source>
</evidence>
<dbReference type="RefSeq" id="WP_315624868.1">
    <property type="nucleotide sequence ID" value="NZ_JAUHMF010000001.1"/>
</dbReference>
<proteinExistence type="predicted"/>
<sequence length="326" mass="34967">MKTIRYVLRWFGLGIALALVACTVEVRPLFTPTPSLLPTATASLTPAPRPTLTPTRPLRSPTPLPSPTPTPRTHVVQRGEDLFGIALRYGLSLDALLAANPTVTPQFLSVGTVLRIPAAVPTPDPNHPPTPTPIGLEMDLPQCYPTASDGLWCFTLVRNPQPFAVEGVTAQFRRLDVASNEIQAQTVAPLLNRLLAGGTLPLAAYFPPPLPPAYQVDAELLIAIPVPESTLRYLDARVENLHQTITSDGLGVTLEGEVRLAPGITQPAQQVWVLGVAYDAVGQVVGVRRLESTAALAPGERLPFRLWVYSAGPPIARAEIQVEAQP</sequence>
<evidence type="ECO:0000313" key="4">
    <source>
        <dbReference type="Proteomes" id="UP001254165"/>
    </source>
</evidence>
<dbReference type="PROSITE" id="PS51782">
    <property type="entry name" value="LYSM"/>
    <property type="match status" value="1"/>
</dbReference>
<dbReference type="SUPFAM" id="SSF54106">
    <property type="entry name" value="LysM domain"/>
    <property type="match status" value="1"/>
</dbReference>
<organism evidence="3 4">
    <name type="scientific">Thermanaerothrix solaris</name>
    <dbReference type="NCBI Taxonomy" id="3058434"/>
    <lineage>
        <taxon>Bacteria</taxon>
        <taxon>Bacillati</taxon>
        <taxon>Chloroflexota</taxon>
        <taxon>Anaerolineae</taxon>
        <taxon>Anaerolineales</taxon>
        <taxon>Anaerolineaceae</taxon>
        <taxon>Thermanaerothrix</taxon>
    </lineage>
</organism>
<dbReference type="SMART" id="SM00257">
    <property type="entry name" value="LysM"/>
    <property type="match status" value="1"/>
</dbReference>
<name>A0ABU3NN00_9CHLR</name>
<comment type="caution">
    <text evidence="3">The sequence shown here is derived from an EMBL/GenBank/DDBJ whole genome shotgun (WGS) entry which is preliminary data.</text>
</comment>
<protein>
    <submittedName>
        <fullName evidence="3">LysM domain-containing protein</fullName>
    </submittedName>
</protein>